<dbReference type="GO" id="GO:0043565">
    <property type="term" value="F:sequence-specific DNA binding"/>
    <property type="evidence" value="ECO:0007669"/>
    <property type="project" value="InterPro"/>
</dbReference>
<dbReference type="Pfam" id="PF01035">
    <property type="entry name" value="DNA_binding_1"/>
    <property type="match status" value="1"/>
</dbReference>
<keyword evidence="7" id="KW-0805">Transcription regulation</keyword>
<dbReference type="EC" id="2.1.1.63" evidence="3"/>
<dbReference type="GO" id="GO:0032259">
    <property type="term" value="P:methylation"/>
    <property type="evidence" value="ECO:0007669"/>
    <property type="project" value="UniProtKB-KW"/>
</dbReference>
<evidence type="ECO:0000256" key="5">
    <source>
        <dbReference type="ARBA" id="ARBA00022679"/>
    </source>
</evidence>
<dbReference type="Gene3D" id="3.30.160.70">
    <property type="entry name" value="Methylated DNA-protein cysteine methyltransferase domain"/>
    <property type="match status" value="1"/>
</dbReference>
<dbReference type="KEGG" id="hfl:PUV54_10475"/>
<dbReference type="PANTHER" id="PTHR10815:SF13">
    <property type="entry name" value="METHYLATED-DNA--PROTEIN-CYSTEINE METHYLTRANSFERASE"/>
    <property type="match status" value="1"/>
</dbReference>
<dbReference type="InterPro" id="IPR018060">
    <property type="entry name" value="HTH_AraC"/>
</dbReference>
<dbReference type="SUPFAM" id="SSF53155">
    <property type="entry name" value="Methylated DNA-protein cysteine methyltransferase domain"/>
    <property type="match status" value="1"/>
</dbReference>
<keyword evidence="9" id="KW-0234">DNA repair</keyword>
<proteinExistence type="inferred from homology"/>
<evidence type="ECO:0000256" key="2">
    <source>
        <dbReference type="ARBA" id="ARBA00008711"/>
    </source>
</evidence>
<evidence type="ECO:0000313" key="13">
    <source>
        <dbReference type="Proteomes" id="UP001214043"/>
    </source>
</evidence>
<evidence type="ECO:0000256" key="8">
    <source>
        <dbReference type="ARBA" id="ARBA00023163"/>
    </source>
</evidence>
<dbReference type="CDD" id="cd06445">
    <property type="entry name" value="ATase"/>
    <property type="match status" value="1"/>
</dbReference>
<comment type="catalytic activity">
    <reaction evidence="10">
        <text>a 6-O-methyl-2'-deoxyguanosine in DNA + L-cysteinyl-[protein] = S-methyl-L-cysteinyl-[protein] + a 2'-deoxyguanosine in DNA</text>
        <dbReference type="Rhea" id="RHEA:24000"/>
        <dbReference type="Rhea" id="RHEA-COMP:10131"/>
        <dbReference type="Rhea" id="RHEA-COMP:10132"/>
        <dbReference type="Rhea" id="RHEA-COMP:11367"/>
        <dbReference type="Rhea" id="RHEA-COMP:11368"/>
        <dbReference type="ChEBI" id="CHEBI:29950"/>
        <dbReference type="ChEBI" id="CHEBI:82612"/>
        <dbReference type="ChEBI" id="CHEBI:85445"/>
        <dbReference type="ChEBI" id="CHEBI:85448"/>
        <dbReference type="EC" id="2.1.1.63"/>
    </reaction>
</comment>
<evidence type="ECO:0000256" key="3">
    <source>
        <dbReference type="ARBA" id="ARBA00011918"/>
    </source>
</evidence>
<evidence type="ECO:0000256" key="1">
    <source>
        <dbReference type="ARBA" id="ARBA00001286"/>
    </source>
</evidence>
<keyword evidence="13" id="KW-1185">Reference proteome</keyword>
<dbReference type="SUPFAM" id="SSF46767">
    <property type="entry name" value="Methylated DNA-protein cysteine methyltransferase, C-terminal domain"/>
    <property type="match status" value="1"/>
</dbReference>
<gene>
    <name evidence="12" type="ORF">PUV54_10475</name>
</gene>
<evidence type="ECO:0000256" key="6">
    <source>
        <dbReference type="ARBA" id="ARBA00022763"/>
    </source>
</evidence>
<reference evidence="12" key="1">
    <citation type="submission" date="2023-02" db="EMBL/GenBank/DDBJ databases">
        <title>Genome sequence of Hyphococcus flavus.</title>
        <authorList>
            <person name="Rong J.-C."/>
            <person name="Zhao Q."/>
            <person name="Yi M."/>
            <person name="Wu J.-Y."/>
        </authorList>
    </citation>
    <scope>NUCLEOTIDE SEQUENCE</scope>
    <source>
        <strain evidence="12">MCCC 1K03223</strain>
    </source>
</reference>
<dbReference type="SMART" id="SM00342">
    <property type="entry name" value="HTH_ARAC"/>
    <property type="match status" value="1"/>
</dbReference>
<evidence type="ECO:0000259" key="11">
    <source>
        <dbReference type="PROSITE" id="PS01124"/>
    </source>
</evidence>
<dbReference type="AlphaFoldDB" id="A0AAE9ZA50"/>
<keyword evidence="4 12" id="KW-0489">Methyltransferase</keyword>
<keyword evidence="6" id="KW-0227">DNA damage</keyword>
<dbReference type="InterPro" id="IPR036217">
    <property type="entry name" value="MethylDNA_cys_MeTrfase_DNAb"/>
</dbReference>
<dbReference type="Gene3D" id="1.10.10.10">
    <property type="entry name" value="Winged helix-like DNA-binding domain superfamily/Winged helix DNA-binding domain"/>
    <property type="match status" value="1"/>
</dbReference>
<evidence type="ECO:0000256" key="10">
    <source>
        <dbReference type="ARBA" id="ARBA00049348"/>
    </source>
</evidence>
<dbReference type="GO" id="GO:0006281">
    <property type="term" value="P:DNA repair"/>
    <property type="evidence" value="ECO:0007669"/>
    <property type="project" value="UniProtKB-KW"/>
</dbReference>
<evidence type="ECO:0000313" key="12">
    <source>
        <dbReference type="EMBL" id="WDI30383.1"/>
    </source>
</evidence>
<dbReference type="GO" id="GO:0003700">
    <property type="term" value="F:DNA-binding transcription factor activity"/>
    <property type="evidence" value="ECO:0007669"/>
    <property type="project" value="InterPro"/>
</dbReference>
<organism evidence="12 13">
    <name type="scientific">Hyphococcus flavus</name>
    <dbReference type="NCBI Taxonomy" id="1866326"/>
    <lineage>
        <taxon>Bacteria</taxon>
        <taxon>Pseudomonadati</taxon>
        <taxon>Pseudomonadota</taxon>
        <taxon>Alphaproteobacteria</taxon>
        <taxon>Parvularculales</taxon>
        <taxon>Parvularculaceae</taxon>
        <taxon>Hyphococcus</taxon>
    </lineage>
</organism>
<dbReference type="InterPro" id="IPR036388">
    <property type="entry name" value="WH-like_DNA-bd_sf"/>
</dbReference>
<accession>A0AAE9ZA50</accession>
<dbReference type="Pfam" id="PF12833">
    <property type="entry name" value="HTH_18"/>
    <property type="match status" value="1"/>
</dbReference>
<dbReference type="NCBIfam" id="TIGR00589">
    <property type="entry name" value="ogt"/>
    <property type="match status" value="1"/>
</dbReference>
<dbReference type="PROSITE" id="PS01124">
    <property type="entry name" value="HTH_ARAC_FAMILY_2"/>
    <property type="match status" value="1"/>
</dbReference>
<evidence type="ECO:0000256" key="4">
    <source>
        <dbReference type="ARBA" id="ARBA00022603"/>
    </source>
</evidence>
<sequence length="301" mass="32182">MSKQNLMNAMTQITNIAPISAKRLDGYAPVGRAIDFLTAHAEDQPGLEDVAAHVGLSPAHFQRVFKAGAGVSPKRFLQYLAAQEAKRAMSSGEDVLSASLSAGLSGSSRLHDLFLASEAMTPGDYRRKGAGLVIRHAFIEGPLGRVLIAATDKGVCWMSFAEEGGDVLHLAEMKHDWSAAEFIEDEGLVAPLAARAFAFALNRKTDEPLRLHVRGTNFQLKVWEALLKIPYGGCATYGDIAREIGSPRANRAVGSAVGANLISVLIPCHRVILSSGVIHNYRWGVARKKAVLAMEGAVTAA</sequence>
<keyword evidence="5 12" id="KW-0808">Transferase</keyword>
<feature type="domain" description="HTH araC/xylS-type" evidence="11">
    <location>
        <begin position="31"/>
        <end position="128"/>
    </location>
</feature>
<dbReference type="InterPro" id="IPR001497">
    <property type="entry name" value="MethylDNA_cys_MeTrfase_AS"/>
</dbReference>
<keyword evidence="8" id="KW-0804">Transcription</keyword>
<dbReference type="InterPro" id="IPR014048">
    <property type="entry name" value="MethylDNA_cys_MeTrfase_DNA-bd"/>
</dbReference>
<dbReference type="EMBL" id="CP118166">
    <property type="protein sequence ID" value="WDI30383.1"/>
    <property type="molecule type" value="Genomic_DNA"/>
</dbReference>
<protein>
    <recommendedName>
        <fullName evidence="3">methylated-DNA--[protein]-cysteine S-methyltransferase</fullName>
        <ecNumber evidence="3">2.1.1.63</ecNumber>
    </recommendedName>
</protein>
<dbReference type="PROSITE" id="PS00374">
    <property type="entry name" value="MGMT"/>
    <property type="match status" value="1"/>
</dbReference>
<dbReference type="RefSeq" id="WP_274492184.1">
    <property type="nucleotide sequence ID" value="NZ_CP118166.1"/>
</dbReference>
<name>A0AAE9ZA50_9PROT</name>
<dbReference type="Proteomes" id="UP001214043">
    <property type="component" value="Chromosome"/>
</dbReference>
<evidence type="ECO:0000256" key="7">
    <source>
        <dbReference type="ARBA" id="ARBA00023015"/>
    </source>
</evidence>
<comment type="similarity">
    <text evidence="2">Belongs to the MGMT family.</text>
</comment>
<comment type="catalytic activity">
    <reaction evidence="1">
        <text>a 4-O-methyl-thymidine in DNA + L-cysteinyl-[protein] = a thymidine in DNA + S-methyl-L-cysteinyl-[protein]</text>
        <dbReference type="Rhea" id="RHEA:53428"/>
        <dbReference type="Rhea" id="RHEA-COMP:10131"/>
        <dbReference type="Rhea" id="RHEA-COMP:10132"/>
        <dbReference type="Rhea" id="RHEA-COMP:13555"/>
        <dbReference type="Rhea" id="RHEA-COMP:13556"/>
        <dbReference type="ChEBI" id="CHEBI:29950"/>
        <dbReference type="ChEBI" id="CHEBI:82612"/>
        <dbReference type="ChEBI" id="CHEBI:137386"/>
        <dbReference type="ChEBI" id="CHEBI:137387"/>
        <dbReference type="EC" id="2.1.1.63"/>
    </reaction>
</comment>
<dbReference type="InterPro" id="IPR036631">
    <property type="entry name" value="MGMT_N_sf"/>
</dbReference>
<dbReference type="FunFam" id="1.10.10.10:FF:000214">
    <property type="entry name" value="Methylated-DNA--protein-cysteine methyltransferase"/>
    <property type="match status" value="1"/>
</dbReference>
<dbReference type="InterPro" id="IPR009057">
    <property type="entry name" value="Homeodomain-like_sf"/>
</dbReference>
<dbReference type="PANTHER" id="PTHR10815">
    <property type="entry name" value="METHYLATED-DNA--PROTEIN-CYSTEINE METHYLTRANSFERASE"/>
    <property type="match status" value="1"/>
</dbReference>
<dbReference type="GO" id="GO:0003908">
    <property type="term" value="F:methylated-DNA-[protein]-cysteine S-methyltransferase activity"/>
    <property type="evidence" value="ECO:0007669"/>
    <property type="project" value="UniProtKB-EC"/>
</dbReference>
<dbReference type="SUPFAM" id="SSF46689">
    <property type="entry name" value="Homeodomain-like"/>
    <property type="match status" value="1"/>
</dbReference>
<dbReference type="Gene3D" id="1.10.10.60">
    <property type="entry name" value="Homeodomain-like"/>
    <property type="match status" value="1"/>
</dbReference>
<evidence type="ECO:0000256" key="9">
    <source>
        <dbReference type="ARBA" id="ARBA00023204"/>
    </source>
</evidence>